<sequence>MIGFQADCPDRSPAISASTQYSQSPSVTQDTTG</sequence>
<dbReference type="EMBL" id="UINC01193481">
    <property type="protein sequence ID" value="SVE09112.1"/>
    <property type="molecule type" value="Genomic_DNA"/>
</dbReference>
<protein>
    <submittedName>
        <fullName evidence="2">Uncharacterized protein</fullName>
    </submittedName>
</protein>
<feature type="non-terminal residue" evidence="2">
    <location>
        <position position="33"/>
    </location>
</feature>
<evidence type="ECO:0000256" key="1">
    <source>
        <dbReference type="SAM" id="MobiDB-lite"/>
    </source>
</evidence>
<name>A0A383AN03_9ZZZZ</name>
<organism evidence="2">
    <name type="scientific">marine metagenome</name>
    <dbReference type="NCBI Taxonomy" id="408172"/>
    <lineage>
        <taxon>unclassified sequences</taxon>
        <taxon>metagenomes</taxon>
        <taxon>ecological metagenomes</taxon>
    </lineage>
</organism>
<feature type="region of interest" description="Disordered" evidence="1">
    <location>
        <begin position="1"/>
        <end position="33"/>
    </location>
</feature>
<reference evidence="2" key="1">
    <citation type="submission" date="2018-05" db="EMBL/GenBank/DDBJ databases">
        <authorList>
            <person name="Lanie J.A."/>
            <person name="Ng W.-L."/>
            <person name="Kazmierczak K.M."/>
            <person name="Andrzejewski T.M."/>
            <person name="Davidsen T.M."/>
            <person name="Wayne K.J."/>
            <person name="Tettelin H."/>
            <person name="Glass J.I."/>
            <person name="Rusch D."/>
            <person name="Podicherti R."/>
            <person name="Tsui H.-C.T."/>
            <person name="Winkler M.E."/>
        </authorList>
    </citation>
    <scope>NUCLEOTIDE SEQUENCE</scope>
</reference>
<accession>A0A383AN03</accession>
<evidence type="ECO:0000313" key="2">
    <source>
        <dbReference type="EMBL" id="SVE09112.1"/>
    </source>
</evidence>
<gene>
    <name evidence="2" type="ORF">METZ01_LOCUS461966</name>
</gene>
<dbReference type="AlphaFoldDB" id="A0A383AN03"/>
<proteinExistence type="predicted"/>
<feature type="compositionally biased region" description="Polar residues" evidence="1">
    <location>
        <begin position="15"/>
        <end position="33"/>
    </location>
</feature>